<dbReference type="EMBL" id="JANBQD010000113">
    <property type="protein sequence ID" value="KAJ1987868.1"/>
    <property type="molecule type" value="Genomic_DNA"/>
</dbReference>
<proteinExistence type="predicted"/>
<dbReference type="Gene3D" id="3.90.79.10">
    <property type="entry name" value="Nucleoside Triphosphate Pyrophosphohydrolase"/>
    <property type="match status" value="1"/>
</dbReference>
<gene>
    <name evidence="2" type="ORF">EDC05_005599</name>
</gene>
<feature type="domain" description="DUF4743" evidence="1">
    <location>
        <begin position="62"/>
        <end position="122"/>
    </location>
</feature>
<keyword evidence="3" id="KW-1185">Reference proteome</keyword>
<protein>
    <recommendedName>
        <fullName evidence="1">DUF4743 domain-containing protein</fullName>
    </recommendedName>
</protein>
<dbReference type="InterPro" id="IPR015797">
    <property type="entry name" value="NUDIX_hydrolase-like_dom_sf"/>
</dbReference>
<comment type="caution">
    <text evidence="2">The sequence shown here is derived from an EMBL/GenBank/DDBJ whole genome shotgun (WGS) entry which is preliminary data.</text>
</comment>
<dbReference type="Pfam" id="PF15916">
    <property type="entry name" value="DUF4743"/>
    <property type="match status" value="1"/>
</dbReference>
<name>A0ABQ8PFK8_9FUNG</name>
<dbReference type="Proteomes" id="UP001151295">
    <property type="component" value="Unassembled WGS sequence"/>
</dbReference>
<reference evidence="2" key="1">
    <citation type="submission" date="2022-07" db="EMBL/GenBank/DDBJ databases">
        <title>Phylogenomic reconstructions and comparative analyses of Kickxellomycotina fungi.</title>
        <authorList>
            <person name="Reynolds N.K."/>
            <person name="Stajich J.E."/>
            <person name="Barry K."/>
            <person name="Grigoriev I.V."/>
            <person name="Crous P."/>
            <person name="Smith M.E."/>
        </authorList>
    </citation>
    <scope>NUCLEOTIDE SEQUENCE</scope>
    <source>
        <strain evidence="2">BCRC 34882</strain>
    </source>
</reference>
<sequence length="264" mass="28892">MADEYSLLEIVKPCNTVPDINALLSAEKAHRFLLNDRTLAGVLSNTDIALLKAECAKHLEPSFEKRSAALAGILSNVRAQNKWAMLAKWCGEIFPVYDDKSWPNEVAVWIERATSFNFGIRAHGVHINSITWSTSDELLVWVAKRPMSKSTRPGYLDQMAAGGIGNGFGILEPAIKECEEEARVSCDTTMRARSAGTTGYFMQSELGLHPEPFSPGHVIAAWIMLLIGILFMQDAHPVVYVGEAGFTGDHLGASALEPMVADLF</sequence>
<dbReference type="SUPFAM" id="SSF55811">
    <property type="entry name" value="Nudix"/>
    <property type="match status" value="1"/>
</dbReference>
<evidence type="ECO:0000313" key="2">
    <source>
        <dbReference type="EMBL" id="KAJ1987868.1"/>
    </source>
</evidence>
<organism evidence="2 3">
    <name type="scientific">Coemansia umbellata</name>
    <dbReference type="NCBI Taxonomy" id="1424467"/>
    <lineage>
        <taxon>Eukaryota</taxon>
        <taxon>Fungi</taxon>
        <taxon>Fungi incertae sedis</taxon>
        <taxon>Zoopagomycota</taxon>
        <taxon>Kickxellomycotina</taxon>
        <taxon>Kickxellomycetes</taxon>
        <taxon>Kickxellales</taxon>
        <taxon>Kickxellaceae</taxon>
        <taxon>Coemansia</taxon>
    </lineage>
</organism>
<accession>A0ABQ8PFK8</accession>
<evidence type="ECO:0000259" key="1">
    <source>
        <dbReference type="Pfam" id="PF15916"/>
    </source>
</evidence>
<dbReference type="InterPro" id="IPR031804">
    <property type="entry name" value="DUF4743"/>
</dbReference>
<evidence type="ECO:0000313" key="3">
    <source>
        <dbReference type="Proteomes" id="UP001151295"/>
    </source>
</evidence>